<dbReference type="Pfam" id="PF00755">
    <property type="entry name" value="Carn_acyltransf"/>
    <property type="match status" value="1"/>
</dbReference>
<accession>A0A8H7QM90</accession>
<feature type="compositionally biased region" description="Low complexity" evidence="4">
    <location>
        <begin position="691"/>
        <end position="704"/>
    </location>
</feature>
<keyword evidence="7" id="KW-1185">Reference proteome</keyword>
<sequence length="720" mass="81618">MENMTIPLSPKKSNLPIDPSGGATFRFQDKLPKLPIPELEITAAKYLSVLQPLQTPKEHEDTKVAVSEFLAKEGPELQKKLNTYATDKSSYIEEFWYDSYLHHTDPVVLNLNPFFLLEDDPTPLRNDQIVRASSLIYSTVTFIDALQAKDLEPDVFRGTPLCMSQFGRLFSTARVPTQDGCYIAPADEARHIVIMAQSQFYHFEVFDEQGRVILNEKEISANLRAITKDAAQTPVSQIAQQAVGVLTTENRLNWARLREELQSDKMNAASLKVIDTALFIVCLDHVEPADINELSTNMLCGTYRLNDGMQVGTCTNRWYDKLQVHQHLISVLIRLSSAKMAVPVLTLNTQASVDGHTVLRYVSDIYTETILRFAKTINSQTKSIFHSYKPNGNHAREDPGNKIDSNPRRIEWNMTDTIRLGIRFAETRLSDLILQNEVKVLEFNKYGKYFITDMKMSPDAFVQMAFQAAYYGLYGKSECTYEPAMTKTFLHGRTEAIRSVSEASSKFVKEFYSKNAGSHEKLESLRAALKNHTRLTKECSMGLGQDRHLYALECVWDRLYKEQKKPKIFTDRGWKILNHTVMSTSNCGNPALRLFGFGPTVSDGFGIGYIIKEDGIAFVASSKHRQTQRFLDTLKTYLINIQALLMKEKYPTGVSQRQRVLEMEEAERDHVNGYSYFDNGDFLSDKLADQSLDSSSTSSAGSQSPRKKVGKRLVLHETDE</sequence>
<dbReference type="PANTHER" id="PTHR22589">
    <property type="entry name" value="CARNITINE O-ACYLTRANSFERASE"/>
    <property type="match status" value="1"/>
</dbReference>
<dbReference type="Gene3D" id="3.30.559.10">
    <property type="entry name" value="Chloramphenicol acetyltransferase-like domain"/>
    <property type="match status" value="1"/>
</dbReference>
<name>A0A8H7QM90_9FUNG</name>
<dbReference type="GO" id="GO:0005739">
    <property type="term" value="C:mitochondrion"/>
    <property type="evidence" value="ECO:0007669"/>
    <property type="project" value="TreeGrafter"/>
</dbReference>
<dbReference type="GO" id="GO:0004092">
    <property type="term" value="F:carnitine O-acetyltransferase activity"/>
    <property type="evidence" value="ECO:0007669"/>
    <property type="project" value="TreeGrafter"/>
</dbReference>
<feature type="domain" description="Choline/carnitine acyltransferase" evidence="5">
    <location>
        <begin position="34"/>
        <end position="635"/>
    </location>
</feature>
<dbReference type="FunFam" id="3.30.559.10:FF:000019">
    <property type="entry name" value="Carnitine acetyl transferase"/>
    <property type="match status" value="1"/>
</dbReference>
<proteinExistence type="inferred from homology"/>
<dbReference type="AlphaFoldDB" id="A0A8H7QM90"/>
<evidence type="ECO:0000313" key="7">
    <source>
        <dbReference type="Proteomes" id="UP000603453"/>
    </source>
</evidence>
<evidence type="ECO:0000259" key="5">
    <source>
        <dbReference type="Pfam" id="PF00755"/>
    </source>
</evidence>
<comment type="caution">
    <text evidence="6">The sequence shown here is derived from an EMBL/GenBank/DDBJ whole genome shotgun (WGS) entry which is preliminary data.</text>
</comment>
<dbReference type="Proteomes" id="UP000603453">
    <property type="component" value="Unassembled WGS sequence"/>
</dbReference>
<dbReference type="PANTHER" id="PTHR22589:SF29">
    <property type="entry name" value="MITOCHONDRIAL CARNITINE O-ACETYLTRANSFERASE-RELATED"/>
    <property type="match status" value="1"/>
</dbReference>
<protein>
    <recommendedName>
        <fullName evidence="5">Choline/carnitine acyltransferase domain-containing protein</fullName>
    </recommendedName>
</protein>
<evidence type="ECO:0000256" key="2">
    <source>
        <dbReference type="ARBA" id="ARBA00022679"/>
    </source>
</evidence>
<dbReference type="GO" id="GO:0009437">
    <property type="term" value="P:carnitine metabolic process"/>
    <property type="evidence" value="ECO:0007669"/>
    <property type="project" value="TreeGrafter"/>
</dbReference>
<reference evidence="6" key="1">
    <citation type="submission" date="2020-12" db="EMBL/GenBank/DDBJ databases">
        <title>Metabolic potential, ecology and presence of endohyphal bacteria is reflected in genomic diversity of Mucoromycotina.</title>
        <authorList>
            <person name="Muszewska A."/>
            <person name="Okrasinska A."/>
            <person name="Steczkiewicz K."/>
            <person name="Drgas O."/>
            <person name="Orlowska M."/>
            <person name="Perlinska-Lenart U."/>
            <person name="Aleksandrzak-Piekarczyk T."/>
            <person name="Szatraj K."/>
            <person name="Zielenkiewicz U."/>
            <person name="Pilsyk S."/>
            <person name="Malc E."/>
            <person name="Mieczkowski P."/>
            <person name="Kruszewska J.S."/>
            <person name="Biernat P."/>
            <person name="Pawlowska J."/>
        </authorList>
    </citation>
    <scope>NUCLEOTIDE SEQUENCE</scope>
    <source>
        <strain evidence="6">WA0000017839</strain>
    </source>
</reference>
<evidence type="ECO:0000256" key="1">
    <source>
        <dbReference type="ARBA" id="ARBA00005232"/>
    </source>
</evidence>
<feature type="region of interest" description="Disordered" evidence="4">
    <location>
        <begin position="691"/>
        <end position="720"/>
    </location>
</feature>
<organism evidence="6 7">
    <name type="scientific">Mucor saturninus</name>
    <dbReference type="NCBI Taxonomy" id="64648"/>
    <lineage>
        <taxon>Eukaryota</taxon>
        <taxon>Fungi</taxon>
        <taxon>Fungi incertae sedis</taxon>
        <taxon>Mucoromycota</taxon>
        <taxon>Mucoromycotina</taxon>
        <taxon>Mucoromycetes</taxon>
        <taxon>Mucorales</taxon>
        <taxon>Mucorineae</taxon>
        <taxon>Mucoraceae</taxon>
        <taxon>Mucor</taxon>
    </lineage>
</organism>
<dbReference type="FunFam" id="3.30.559.70:FF:000003">
    <property type="entry name" value="Carnitine acetyl transferase FacC"/>
    <property type="match status" value="1"/>
</dbReference>
<comment type="similarity">
    <text evidence="1">Belongs to the carnitine/choline acetyltransferase family.</text>
</comment>
<gene>
    <name evidence="6" type="ORF">INT47_010634</name>
</gene>
<dbReference type="EMBL" id="JAEPRD010000184">
    <property type="protein sequence ID" value="KAG2194892.1"/>
    <property type="molecule type" value="Genomic_DNA"/>
</dbReference>
<keyword evidence="2" id="KW-0808">Transferase</keyword>
<dbReference type="InterPro" id="IPR000542">
    <property type="entry name" value="Carn_acyl_trans"/>
</dbReference>
<keyword evidence="3" id="KW-0012">Acyltransferase</keyword>
<evidence type="ECO:0000256" key="3">
    <source>
        <dbReference type="ARBA" id="ARBA00023315"/>
    </source>
</evidence>
<evidence type="ECO:0000313" key="6">
    <source>
        <dbReference type="EMBL" id="KAG2194892.1"/>
    </source>
</evidence>
<dbReference type="InterPro" id="IPR042231">
    <property type="entry name" value="Cho/carn_acyl_trans_2"/>
</dbReference>
<dbReference type="InterPro" id="IPR023213">
    <property type="entry name" value="CAT-like_dom_sf"/>
</dbReference>
<dbReference type="Gene3D" id="3.30.559.70">
    <property type="entry name" value="Choline/Carnitine o-acyltransferase, domain 2"/>
    <property type="match status" value="1"/>
</dbReference>
<dbReference type="SUPFAM" id="SSF52777">
    <property type="entry name" value="CoA-dependent acyltransferases"/>
    <property type="match status" value="2"/>
</dbReference>
<dbReference type="OrthoDB" id="240216at2759"/>
<evidence type="ECO:0000256" key="4">
    <source>
        <dbReference type="SAM" id="MobiDB-lite"/>
    </source>
</evidence>
<dbReference type="InterPro" id="IPR039551">
    <property type="entry name" value="Cho/carn_acyl_trans"/>
</dbReference>